<evidence type="ECO:0000313" key="3">
    <source>
        <dbReference type="Proteomes" id="UP000001194"/>
    </source>
</evidence>
<accession>B0E2Z0</accession>
<feature type="compositionally biased region" description="Low complexity" evidence="1">
    <location>
        <begin position="32"/>
        <end position="54"/>
    </location>
</feature>
<proteinExistence type="predicted"/>
<keyword evidence="3" id="KW-1185">Reference proteome</keyword>
<evidence type="ECO:0000313" key="2">
    <source>
        <dbReference type="EMBL" id="EDQ98790.1"/>
    </source>
</evidence>
<feature type="region of interest" description="Disordered" evidence="1">
    <location>
        <begin position="1"/>
        <end position="57"/>
    </location>
</feature>
<name>B0E2Z0_LACBS</name>
<dbReference type="EMBL" id="DS547197">
    <property type="protein sequence ID" value="EDQ98790.1"/>
    <property type="molecule type" value="Genomic_DNA"/>
</dbReference>
<evidence type="ECO:0000256" key="1">
    <source>
        <dbReference type="SAM" id="MobiDB-lite"/>
    </source>
</evidence>
<sequence>MAHLASIHPCMQSLRKEPPPPLPKVILQNFPSASIPHSTSKASSSALTASPPTSNLHPYPRTNFPRCVGQPKLCLVTSTSSLHNVFDAGWAQAAAEGDQFPMEKCQGFCGTECVKGGWDSKRDFKHNFCSTQHAHYESPAVCASQAQSQTADANDHVEHFCQLNLCPCIAPFSTISEHDLYCHYVPGLVGNLITFILNFSSAELRFWLVLRGVSALAENQGIIFCTKLGMRQRSTDMATTAWCGMLGAPVRTLLAPSSAQVCGDFDLAPFTTRHTLPSQNFALGPNGRCESGGRM</sequence>
<dbReference type="KEGG" id="lbc:LACBIDRAFT_335655"/>
<dbReference type="HOGENOM" id="CLU_943561_0_0_1"/>
<organism evidence="3">
    <name type="scientific">Laccaria bicolor (strain S238N-H82 / ATCC MYA-4686)</name>
    <name type="common">Bicoloured deceiver</name>
    <name type="synonym">Laccaria laccata var. bicolor</name>
    <dbReference type="NCBI Taxonomy" id="486041"/>
    <lineage>
        <taxon>Eukaryota</taxon>
        <taxon>Fungi</taxon>
        <taxon>Dikarya</taxon>
        <taxon>Basidiomycota</taxon>
        <taxon>Agaricomycotina</taxon>
        <taxon>Agaricomycetes</taxon>
        <taxon>Agaricomycetidae</taxon>
        <taxon>Agaricales</taxon>
        <taxon>Agaricineae</taxon>
        <taxon>Hydnangiaceae</taxon>
        <taxon>Laccaria</taxon>
    </lineage>
</organism>
<dbReference type="GeneID" id="6086213"/>
<reference evidence="2 3" key="1">
    <citation type="journal article" date="2008" name="Nature">
        <title>The genome of Laccaria bicolor provides insights into mycorrhizal symbiosis.</title>
        <authorList>
            <person name="Martin F."/>
            <person name="Aerts A."/>
            <person name="Ahren D."/>
            <person name="Brun A."/>
            <person name="Danchin E.G.J."/>
            <person name="Duchaussoy F."/>
            <person name="Gibon J."/>
            <person name="Kohler A."/>
            <person name="Lindquist E."/>
            <person name="Pereda V."/>
            <person name="Salamov A."/>
            <person name="Shapiro H.J."/>
            <person name="Wuyts J."/>
            <person name="Blaudez D."/>
            <person name="Buee M."/>
            <person name="Brokstein P."/>
            <person name="Canbaeck B."/>
            <person name="Cohen D."/>
            <person name="Courty P.E."/>
            <person name="Coutinho P.M."/>
            <person name="Delaruelle C."/>
            <person name="Detter J.C."/>
            <person name="Deveau A."/>
            <person name="DiFazio S."/>
            <person name="Duplessis S."/>
            <person name="Fraissinet-Tachet L."/>
            <person name="Lucic E."/>
            <person name="Frey-Klett P."/>
            <person name="Fourrey C."/>
            <person name="Feussner I."/>
            <person name="Gay G."/>
            <person name="Grimwood J."/>
            <person name="Hoegger P.J."/>
            <person name="Jain P."/>
            <person name="Kilaru S."/>
            <person name="Labbe J."/>
            <person name="Lin Y.C."/>
            <person name="Legue V."/>
            <person name="Le Tacon F."/>
            <person name="Marmeisse R."/>
            <person name="Melayah D."/>
            <person name="Montanini B."/>
            <person name="Muratet M."/>
            <person name="Nehls U."/>
            <person name="Niculita-Hirzel H."/>
            <person name="Oudot-Le Secq M.P."/>
            <person name="Peter M."/>
            <person name="Quesneville H."/>
            <person name="Rajashekar B."/>
            <person name="Reich M."/>
            <person name="Rouhier N."/>
            <person name="Schmutz J."/>
            <person name="Yin T."/>
            <person name="Chalot M."/>
            <person name="Henrissat B."/>
            <person name="Kuees U."/>
            <person name="Lucas S."/>
            <person name="Van de Peer Y."/>
            <person name="Podila G.K."/>
            <person name="Polle A."/>
            <person name="Pukkila P.J."/>
            <person name="Richardson P.M."/>
            <person name="Rouze P."/>
            <person name="Sanders I.R."/>
            <person name="Stajich J.E."/>
            <person name="Tunlid A."/>
            <person name="Tuskan G."/>
            <person name="Grigoriev I.V."/>
        </authorList>
    </citation>
    <scope>NUCLEOTIDE SEQUENCE [LARGE SCALE GENOMIC DNA]</scope>
    <source>
        <strain evidence="3">S238N-H82 / ATCC MYA-4686</strain>
    </source>
</reference>
<dbReference type="AlphaFoldDB" id="B0E2Z0"/>
<dbReference type="Proteomes" id="UP000001194">
    <property type="component" value="Unassembled WGS sequence"/>
</dbReference>
<dbReference type="InParanoid" id="B0E2Z0"/>
<dbReference type="RefSeq" id="XP_001890557.1">
    <property type="nucleotide sequence ID" value="XM_001890522.1"/>
</dbReference>
<gene>
    <name evidence="2" type="ORF">LACBIDRAFT_335655</name>
</gene>
<protein>
    <submittedName>
        <fullName evidence="2">Predicted protein</fullName>
    </submittedName>
</protein>